<sequence length="808" mass="85448">MTGYDEAELPSMIDKAIGVLDLARKVRLLTGAAMFALPAEPAIGLSEVRLSDGPTGLRGAELAGGRKSCLLPNATLLAQHWDVGVAEQVGELLADEAAAHEVHVVLGPTINLHRSPLGGRLFEAFSEDPLLSGALATGYVRGLQARGIATSPKHFLANESETERFTVDCAIDERTVREVYLLPFEMVVADARPWSVMASYNQVNGTPASEHRELIENVLKGEWGYDGLVMSDWFATTSTAASANGGLDLVMPGPDGPWGEKLVAAVEAGDVAEETIDEHLRRLLRFAARVGCFPGEPASKTTSASPDSPQTRERLRHLAAGGMTVLVNRDNTLPLATSGGRVAVIGRHAFDTVAQGGGSAQIRPPHVVSIADGLTGALGTERVSAVDGVEVRTRPLAAEPGAVRDPHTGESGMRVTAWDAAGAVLESRHVDGTEIEAVEDGWLGSAASIELSAELVLDEPARTRIGVRGPGRWELTAPGLREELELHRAPGPGGGLHRPPARGFDVEQSSGARISAVTRADSGMRIIGLVAAPAPPTDDEAIQAATAAARESEVAVVVVGYTQEQETEGVDKTTLALPGRQDELVLAVVAVAERTVVVVNAATPALMPWIDEVDAVLWAGLPGQEAGDAVAAALLGEVEPAGRLVTTFPAADRDGPGWNTTPTDGVLTYAEGGAVGYRGWRGRDPLFWFGHGLGYGTWRYETVEPVAEHGIATNARVQVTNTGDRTSREIVQVYARPADPDEPIRLVGWAGAIVEPGRTATVAVPCDQRTQRRWDPDTRAWSPLPNTELLIARGLGDVRLTLPLSEEN</sequence>
<comment type="similarity">
    <text evidence="1 4">Belongs to the glycosyl hydrolase 3 family.</text>
</comment>
<organism evidence="7 8">
    <name type="scientific">Saccharopolyspora karakumensis</name>
    <dbReference type="NCBI Taxonomy" id="2530386"/>
    <lineage>
        <taxon>Bacteria</taxon>
        <taxon>Bacillati</taxon>
        <taxon>Actinomycetota</taxon>
        <taxon>Actinomycetes</taxon>
        <taxon>Pseudonocardiales</taxon>
        <taxon>Pseudonocardiaceae</taxon>
        <taxon>Saccharopolyspora</taxon>
    </lineage>
</organism>
<dbReference type="GO" id="GO:0005975">
    <property type="term" value="P:carbohydrate metabolic process"/>
    <property type="evidence" value="ECO:0007669"/>
    <property type="project" value="InterPro"/>
</dbReference>
<dbReference type="RefSeq" id="WP_132682935.1">
    <property type="nucleotide sequence ID" value="NZ_SMLA01000013.1"/>
</dbReference>
<evidence type="ECO:0000313" key="8">
    <source>
        <dbReference type="Proteomes" id="UP000294723"/>
    </source>
</evidence>
<proteinExistence type="inferred from homology"/>
<keyword evidence="2 4" id="KW-0378">Hydrolase</keyword>
<dbReference type="PRINTS" id="PR00133">
    <property type="entry name" value="GLHYDRLASE3"/>
</dbReference>
<comment type="caution">
    <text evidence="7">The sequence shown here is derived from an EMBL/GenBank/DDBJ whole genome shotgun (WGS) entry which is preliminary data.</text>
</comment>
<dbReference type="SUPFAM" id="SSF52279">
    <property type="entry name" value="Beta-D-glucan exohydrolase, C-terminal domain"/>
    <property type="match status" value="1"/>
</dbReference>
<keyword evidence="8" id="KW-1185">Reference proteome</keyword>
<dbReference type="InterPro" id="IPR017853">
    <property type="entry name" value="GH"/>
</dbReference>
<dbReference type="InterPro" id="IPR050288">
    <property type="entry name" value="Cellulose_deg_GH3"/>
</dbReference>
<feature type="region of interest" description="Disordered" evidence="5">
    <location>
        <begin position="488"/>
        <end position="510"/>
    </location>
</feature>
<dbReference type="SUPFAM" id="SSF51445">
    <property type="entry name" value="(Trans)glycosidases"/>
    <property type="match status" value="1"/>
</dbReference>
<dbReference type="Proteomes" id="UP000294723">
    <property type="component" value="Unassembled WGS sequence"/>
</dbReference>
<dbReference type="Gene3D" id="3.40.50.1700">
    <property type="entry name" value="Glycoside hydrolase family 3 C-terminal domain"/>
    <property type="match status" value="1"/>
</dbReference>
<evidence type="ECO:0000259" key="6">
    <source>
        <dbReference type="SMART" id="SM01217"/>
    </source>
</evidence>
<keyword evidence="4" id="KW-0326">Glycosidase</keyword>
<dbReference type="SMART" id="SM01217">
    <property type="entry name" value="Fn3_like"/>
    <property type="match status" value="1"/>
</dbReference>
<dbReference type="Pfam" id="PF01915">
    <property type="entry name" value="Glyco_hydro_3_C"/>
    <property type="match status" value="1"/>
</dbReference>
<dbReference type="PANTHER" id="PTHR42715">
    <property type="entry name" value="BETA-GLUCOSIDASE"/>
    <property type="match status" value="1"/>
</dbReference>
<protein>
    <submittedName>
        <fullName evidence="7">Glycoside hydrolase family 3 protein</fullName>
    </submittedName>
</protein>
<dbReference type="InterPro" id="IPR002772">
    <property type="entry name" value="Glyco_hydro_3_C"/>
</dbReference>
<dbReference type="Gene3D" id="2.60.120.260">
    <property type="entry name" value="Galactose-binding domain-like"/>
    <property type="match status" value="1"/>
</dbReference>
<keyword evidence="3" id="KW-0119">Carbohydrate metabolism</keyword>
<dbReference type="InterPro" id="IPR036962">
    <property type="entry name" value="Glyco_hydro_3_N_sf"/>
</dbReference>
<evidence type="ECO:0000313" key="7">
    <source>
        <dbReference type="EMBL" id="TDD89197.1"/>
    </source>
</evidence>
<name>A0A4V2YXF0_9PSEU</name>
<dbReference type="GO" id="GO:0004553">
    <property type="term" value="F:hydrolase activity, hydrolyzing O-glycosyl compounds"/>
    <property type="evidence" value="ECO:0007669"/>
    <property type="project" value="InterPro"/>
</dbReference>
<dbReference type="AlphaFoldDB" id="A0A4V2YXF0"/>
<dbReference type="EMBL" id="SMLA01000013">
    <property type="protein sequence ID" value="TDD89197.1"/>
    <property type="molecule type" value="Genomic_DNA"/>
</dbReference>
<dbReference type="Gene3D" id="2.60.40.10">
    <property type="entry name" value="Immunoglobulins"/>
    <property type="match status" value="1"/>
</dbReference>
<dbReference type="InterPro" id="IPR019800">
    <property type="entry name" value="Glyco_hydro_3_AS"/>
</dbReference>
<gene>
    <name evidence="7" type="ORF">E1202_11830</name>
</gene>
<dbReference type="InterPro" id="IPR013783">
    <property type="entry name" value="Ig-like_fold"/>
</dbReference>
<dbReference type="PANTHER" id="PTHR42715:SF10">
    <property type="entry name" value="BETA-GLUCOSIDASE"/>
    <property type="match status" value="1"/>
</dbReference>
<evidence type="ECO:0000256" key="4">
    <source>
        <dbReference type="RuleBase" id="RU361161"/>
    </source>
</evidence>
<dbReference type="Pfam" id="PF00933">
    <property type="entry name" value="Glyco_hydro_3"/>
    <property type="match status" value="1"/>
</dbReference>
<evidence type="ECO:0000256" key="5">
    <source>
        <dbReference type="SAM" id="MobiDB-lite"/>
    </source>
</evidence>
<dbReference type="InterPro" id="IPR026891">
    <property type="entry name" value="Fn3-like"/>
</dbReference>
<evidence type="ECO:0000256" key="1">
    <source>
        <dbReference type="ARBA" id="ARBA00005336"/>
    </source>
</evidence>
<evidence type="ECO:0000256" key="2">
    <source>
        <dbReference type="ARBA" id="ARBA00022801"/>
    </source>
</evidence>
<dbReference type="PROSITE" id="PS00775">
    <property type="entry name" value="GLYCOSYL_HYDROL_F3"/>
    <property type="match status" value="1"/>
</dbReference>
<reference evidence="7 8" key="1">
    <citation type="submission" date="2019-03" db="EMBL/GenBank/DDBJ databases">
        <title>Draft genome sequences of novel Actinobacteria.</title>
        <authorList>
            <person name="Sahin N."/>
            <person name="Ay H."/>
            <person name="Saygin H."/>
        </authorList>
    </citation>
    <scope>NUCLEOTIDE SEQUENCE [LARGE SCALE GENOMIC DNA]</scope>
    <source>
        <strain evidence="7 8">5K548</strain>
    </source>
</reference>
<accession>A0A4V2YXF0</accession>
<dbReference type="Gene3D" id="3.20.20.300">
    <property type="entry name" value="Glycoside hydrolase, family 3, N-terminal domain"/>
    <property type="match status" value="1"/>
</dbReference>
<evidence type="ECO:0000256" key="3">
    <source>
        <dbReference type="ARBA" id="ARBA00023277"/>
    </source>
</evidence>
<dbReference type="InterPro" id="IPR001764">
    <property type="entry name" value="Glyco_hydro_3_N"/>
</dbReference>
<dbReference type="InterPro" id="IPR036881">
    <property type="entry name" value="Glyco_hydro_3_C_sf"/>
</dbReference>
<feature type="domain" description="Fibronectin type III-like" evidence="6">
    <location>
        <begin position="729"/>
        <end position="795"/>
    </location>
</feature>